<dbReference type="PANTHER" id="PTHR43047:SF63">
    <property type="entry name" value="HISTIDINE KINASE"/>
    <property type="match status" value="1"/>
</dbReference>
<dbReference type="PROSITE" id="PS50110">
    <property type="entry name" value="RESPONSE_REGULATORY"/>
    <property type="match status" value="1"/>
</dbReference>
<dbReference type="InterPro" id="IPR003661">
    <property type="entry name" value="HisK_dim/P_dom"/>
</dbReference>
<dbReference type="SUPFAM" id="SSF52172">
    <property type="entry name" value="CheY-like"/>
    <property type="match status" value="1"/>
</dbReference>
<keyword evidence="6" id="KW-0175">Coiled coil</keyword>
<proteinExistence type="predicted"/>
<dbReference type="InterPro" id="IPR013767">
    <property type="entry name" value="PAS_fold"/>
</dbReference>
<dbReference type="SMART" id="SM00091">
    <property type="entry name" value="PAS"/>
    <property type="match status" value="1"/>
</dbReference>
<protein>
    <recommendedName>
        <fullName evidence="2">histidine kinase</fullName>
        <ecNumber evidence="2">2.7.13.3</ecNumber>
    </recommendedName>
</protein>
<evidence type="ECO:0000256" key="4">
    <source>
        <dbReference type="ARBA" id="ARBA00022679"/>
    </source>
</evidence>
<dbReference type="CDD" id="cd00130">
    <property type="entry name" value="PAS"/>
    <property type="match status" value="1"/>
</dbReference>
<keyword evidence="4 10" id="KW-0808">Transferase</keyword>
<dbReference type="InterPro" id="IPR005467">
    <property type="entry name" value="His_kinase_dom"/>
</dbReference>
<dbReference type="Gene3D" id="3.30.565.10">
    <property type="entry name" value="Histidine kinase-like ATPase, C-terminal domain"/>
    <property type="match status" value="1"/>
</dbReference>
<keyword evidence="3" id="KW-0597">Phosphoprotein</keyword>
<dbReference type="InterPro" id="IPR011006">
    <property type="entry name" value="CheY-like_superfamily"/>
</dbReference>
<evidence type="ECO:0000259" key="8">
    <source>
        <dbReference type="PROSITE" id="PS50110"/>
    </source>
</evidence>
<organism evidence="10">
    <name type="scientific">mine drainage metagenome</name>
    <dbReference type="NCBI Taxonomy" id="410659"/>
    <lineage>
        <taxon>unclassified sequences</taxon>
        <taxon>metagenomes</taxon>
        <taxon>ecological metagenomes</taxon>
    </lineage>
</organism>
<dbReference type="GO" id="GO:0006355">
    <property type="term" value="P:regulation of DNA-templated transcription"/>
    <property type="evidence" value="ECO:0007669"/>
    <property type="project" value="InterPro"/>
</dbReference>
<dbReference type="NCBIfam" id="TIGR00229">
    <property type="entry name" value="sensory_box"/>
    <property type="match status" value="1"/>
</dbReference>
<dbReference type="Pfam" id="PF02518">
    <property type="entry name" value="HATPase_c"/>
    <property type="match status" value="1"/>
</dbReference>
<name>A0A1J5RRF8_9ZZZZ</name>
<keyword evidence="5 10" id="KW-0418">Kinase</keyword>
<evidence type="ECO:0000259" key="7">
    <source>
        <dbReference type="PROSITE" id="PS50109"/>
    </source>
</evidence>
<dbReference type="PROSITE" id="PS50109">
    <property type="entry name" value="HIS_KIN"/>
    <property type="match status" value="1"/>
</dbReference>
<evidence type="ECO:0000259" key="9">
    <source>
        <dbReference type="PROSITE" id="PS50112"/>
    </source>
</evidence>
<dbReference type="Gene3D" id="3.30.450.20">
    <property type="entry name" value="PAS domain"/>
    <property type="match status" value="1"/>
</dbReference>
<dbReference type="CDD" id="cd00082">
    <property type="entry name" value="HisKA"/>
    <property type="match status" value="1"/>
</dbReference>
<evidence type="ECO:0000313" key="10">
    <source>
        <dbReference type="EMBL" id="OIQ98880.1"/>
    </source>
</evidence>
<gene>
    <name evidence="10" type="primary">luxQ_16</name>
    <name evidence="10" type="ORF">GALL_191230</name>
</gene>
<sequence>MSELISAVLLSGTCVAVLGIGIPAVLAVVVLRFRAIRAQLERTVVEQVRDIEERERLYRTVVTRASDGIVLIRDECIAFANARAVELVGVAADRVLGQTFIQFVHPDHRAAVRENYARRMGGDEAPYRYVTALVNSEGNPVPIEASGTAMMIGGVRTNLVLIRDISARLQAESHQREAARRLEAVNRRLEKSTAQARELASRAEESDRSKAEFLANVSCELRTPLSSVLGMTELLLSEAFGPVNWSQREALQSVDESGRHLLDLIGDILDMARLESGHLEPKPADVDLHDLCAVCMRFIALPASRKGVNTLVEWRGAPARVSVDSRMLRHILVNLLGNAVKFTPSGGSVALVVSQQAGDNAIDFAVSDTGIGISRERLEAIFEPFESGGRRAGRGVGLGLTMARRLATVLGGTLMARSTPGLGSSFTLRIPCPPVPADPAPAVPANESLLGMRILVAEDEPVSARMLELQLRHAGAAVTLASNGREAVSRARARRPDVVLMDVHMPVMGGIEATAALKGDPLTAGVPVICLTVLAMDEDRDRCLAAGADDFLIKPVEMRALIEKLRRLPAGSKKPEDLVGRRE</sequence>
<dbReference type="SMART" id="SM00387">
    <property type="entry name" value="HATPase_c"/>
    <property type="match status" value="1"/>
</dbReference>
<dbReference type="Pfam" id="PF00512">
    <property type="entry name" value="HisKA"/>
    <property type="match status" value="1"/>
</dbReference>
<reference evidence="10" key="1">
    <citation type="submission" date="2016-10" db="EMBL/GenBank/DDBJ databases">
        <title>Sequence of Gallionella enrichment culture.</title>
        <authorList>
            <person name="Poehlein A."/>
            <person name="Muehling M."/>
            <person name="Daniel R."/>
        </authorList>
    </citation>
    <scope>NUCLEOTIDE SEQUENCE</scope>
</reference>
<dbReference type="InterPro" id="IPR001789">
    <property type="entry name" value="Sig_transdc_resp-reg_receiver"/>
</dbReference>
<evidence type="ECO:0000256" key="1">
    <source>
        <dbReference type="ARBA" id="ARBA00000085"/>
    </source>
</evidence>
<dbReference type="PRINTS" id="PR00344">
    <property type="entry name" value="BCTRLSENSOR"/>
</dbReference>
<comment type="caution">
    <text evidence="10">The sequence shown here is derived from an EMBL/GenBank/DDBJ whole genome shotgun (WGS) entry which is preliminary data.</text>
</comment>
<dbReference type="Pfam" id="PF00989">
    <property type="entry name" value="PAS"/>
    <property type="match status" value="1"/>
</dbReference>
<dbReference type="SUPFAM" id="SSF55785">
    <property type="entry name" value="PYP-like sensor domain (PAS domain)"/>
    <property type="match status" value="1"/>
</dbReference>
<dbReference type="PANTHER" id="PTHR43047">
    <property type="entry name" value="TWO-COMPONENT HISTIDINE PROTEIN KINASE"/>
    <property type="match status" value="1"/>
</dbReference>
<dbReference type="SMART" id="SM00388">
    <property type="entry name" value="HisKA"/>
    <property type="match status" value="1"/>
</dbReference>
<evidence type="ECO:0000256" key="2">
    <source>
        <dbReference type="ARBA" id="ARBA00012438"/>
    </source>
</evidence>
<dbReference type="PROSITE" id="PS50112">
    <property type="entry name" value="PAS"/>
    <property type="match status" value="1"/>
</dbReference>
<dbReference type="CDD" id="cd17546">
    <property type="entry name" value="REC_hyHK_CKI1_RcsC-like"/>
    <property type="match status" value="1"/>
</dbReference>
<dbReference type="SMART" id="SM00448">
    <property type="entry name" value="REC"/>
    <property type="match status" value="1"/>
</dbReference>
<dbReference type="InterPro" id="IPR004358">
    <property type="entry name" value="Sig_transdc_His_kin-like_C"/>
</dbReference>
<dbReference type="SUPFAM" id="SSF47384">
    <property type="entry name" value="Homodimeric domain of signal transducing histidine kinase"/>
    <property type="match status" value="1"/>
</dbReference>
<dbReference type="InterPro" id="IPR036890">
    <property type="entry name" value="HATPase_C_sf"/>
</dbReference>
<evidence type="ECO:0000256" key="6">
    <source>
        <dbReference type="SAM" id="Coils"/>
    </source>
</evidence>
<comment type="catalytic activity">
    <reaction evidence="1">
        <text>ATP + protein L-histidine = ADP + protein N-phospho-L-histidine.</text>
        <dbReference type="EC" id="2.7.13.3"/>
    </reaction>
</comment>
<dbReference type="Gene3D" id="1.10.287.130">
    <property type="match status" value="1"/>
</dbReference>
<feature type="domain" description="Response regulatory" evidence="8">
    <location>
        <begin position="453"/>
        <end position="569"/>
    </location>
</feature>
<dbReference type="InterPro" id="IPR036097">
    <property type="entry name" value="HisK_dim/P_sf"/>
</dbReference>
<accession>A0A1J5RRF8</accession>
<feature type="domain" description="PAS" evidence="9">
    <location>
        <begin position="77"/>
        <end position="123"/>
    </location>
</feature>
<dbReference type="GO" id="GO:0016787">
    <property type="term" value="F:hydrolase activity"/>
    <property type="evidence" value="ECO:0007669"/>
    <property type="project" value="UniProtKB-KW"/>
</dbReference>
<dbReference type="InterPro" id="IPR035965">
    <property type="entry name" value="PAS-like_dom_sf"/>
</dbReference>
<dbReference type="EC" id="2.7.13.3" evidence="2"/>
<dbReference type="Gene3D" id="3.40.50.2300">
    <property type="match status" value="1"/>
</dbReference>
<dbReference type="InterPro" id="IPR000014">
    <property type="entry name" value="PAS"/>
</dbReference>
<dbReference type="GO" id="GO:0000155">
    <property type="term" value="F:phosphorelay sensor kinase activity"/>
    <property type="evidence" value="ECO:0007669"/>
    <property type="project" value="InterPro"/>
</dbReference>
<dbReference type="Pfam" id="PF00072">
    <property type="entry name" value="Response_reg"/>
    <property type="match status" value="1"/>
</dbReference>
<dbReference type="InterPro" id="IPR003594">
    <property type="entry name" value="HATPase_dom"/>
</dbReference>
<feature type="coiled-coil region" evidence="6">
    <location>
        <begin position="175"/>
        <end position="206"/>
    </location>
</feature>
<feature type="domain" description="Histidine kinase" evidence="7">
    <location>
        <begin position="216"/>
        <end position="434"/>
    </location>
</feature>
<dbReference type="GO" id="GO:0005886">
    <property type="term" value="C:plasma membrane"/>
    <property type="evidence" value="ECO:0007669"/>
    <property type="project" value="TreeGrafter"/>
</dbReference>
<dbReference type="EMBL" id="MLJW01000113">
    <property type="protein sequence ID" value="OIQ98880.1"/>
    <property type="molecule type" value="Genomic_DNA"/>
</dbReference>
<dbReference type="SUPFAM" id="SSF55874">
    <property type="entry name" value="ATPase domain of HSP90 chaperone/DNA topoisomerase II/histidine kinase"/>
    <property type="match status" value="1"/>
</dbReference>
<dbReference type="AlphaFoldDB" id="A0A1J5RRF8"/>
<evidence type="ECO:0000256" key="3">
    <source>
        <dbReference type="ARBA" id="ARBA00022553"/>
    </source>
</evidence>
<keyword evidence="10" id="KW-0378">Hydrolase</keyword>
<dbReference type="GO" id="GO:0009927">
    <property type="term" value="F:histidine phosphotransfer kinase activity"/>
    <property type="evidence" value="ECO:0007669"/>
    <property type="project" value="TreeGrafter"/>
</dbReference>
<evidence type="ECO:0000256" key="5">
    <source>
        <dbReference type="ARBA" id="ARBA00022777"/>
    </source>
</evidence>